<dbReference type="Proteomes" id="UP000830395">
    <property type="component" value="Chromosome 8"/>
</dbReference>
<name>A0ACC5YI79_9TELE</name>
<proteinExistence type="predicted"/>
<dbReference type="EMBL" id="CM040982">
    <property type="protein sequence ID" value="MCJ8735429.1"/>
    <property type="molecule type" value="Genomic_DNA"/>
</dbReference>
<evidence type="ECO:0000313" key="1">
    <source>
        <dbReference type="EMBL" id="MCJ8735429.1"/>
    </source>
</evidence>
<evidence type="ECO:0000313" key="2">
    <source>
        <dbReference type="Proteomes" id="UP000830395"/>
    </source>
</evidence>
<sequence>MEVLPTMLCFWGLFSGFMLLGVTESRIPETLPRYSSLPTYLPVSYQLLNSESSFLLKEATQDFMRNSSFLARTEPFFIHQA</sequence>
<comment type="caution">
    <text evidence="1">The sequence shown here is derived from an EMBL/GenBank/DDBJ whole genome shotgun (WGS) entry which is preliminary data.</text>
</comment>
<feature type="non-terminal residue" evidence="1">
    <location>
        <position position="81"/>
    </location>
</feature>
<keyword evidence="2" id="KW-1185">Reference proteome</keyword>
<protein>
    <submittedName>
        <fullName evidence="1">Uncharacterized protein</fullName>
    </submittedName>
</protein>
<organism evidence="1 2">
    <name type="scientific">Pangasius djambal</name>
    <dbReference type="NCBI Taxonomy" id="1691987"/>
    <lineage>
        <taxon>Eukaryota</taxon>
        <taxon>Metazoa</taxon>
        <taxon>Chordata</taxon>
        <taxon>Craniata</taxon>
        <taxon>Vertebrata</taxon>
        <taxon>Euteleostomi</taxon>
        <taxon>Actinopterygii</taxon>
        <taxon>Neopterygii</taxon>
        <taxon>Teleostei</taxon>
        <taxon>Ostariophysi</taxon>
        <taxon>Siluriformes</taxon>
        <taxon>Pangasiidae</taxon>
        <taxon>Pangasius</taxon>
    </lineage>
</organism>
<accession>A0ACC5YI79</accession>
<reference evidence="1" key="1">
    <citation type="submission" date="2020-02" db="EMBL/GenBank/DDBJ databases">
        <title>Genome sequencing of the panga catfish, Pangasius djambal.</title>
        <authorList>
            <person name="Wen M."/>
            <person name="Zahm M."/>
            <person name="Roques C."/>
            <person name="Cabau C."/>
            <person name="Klopp C."/>
            <person name="Donnadieu C."/>
            <person name="Jouanno E."/>
            <person name="Avarre J.-C."/>
            <person name="Campet M."/>
            <person name="Ha T."/>
            <person name="Dugue R."/>
            <person name="Lampietro C."/>
            <person name="Louis A."/>
            <person name="Herpin A."/>
            <person name="Echchiki A."/>
            <person name="Berthelot C."/>
            <person name="Parey E."/>
            <person name="Roest-Crollius H."/>
            <person name="Braasch I."/>
            <person name="Postlethwait J.H."/>
            <person name="Bobe J."/>
            <person name="Montfort J."/>
            <person name="Bouchez O."/>
            <person name="Begum T."/>
            <person name="Schartl M."/>
            <person name="Gustiano R."/>
            <person name="Guiguen Y."/>
        </authorList>
    </citation>
    <scope>NUCLEOTIDE SEQUENCE</scope>
    <source>
        <strain evidence="1">Pdj_M5554</strain>
    </source>
</reference>
<gene>
    <name evidence="1" type="ORF">PDJAM_G00246820</name>
</gene>